<dbReference type="Proteomes" id="UP000274429">
    <property type="component" value="Unassembled WGS sequence"/>
</dbReference>
<gene>
    <name evidence="2" type="ORF">TTAC_LOCUS3789</name>
</gene>
<sequence length="85" mass="8931">MHSYITNACVNCNIFGHVPSQSATTNTLPSSWAFTVAFSNGSAASHVGANEEPPFVARTVNGGRGTDPDSGEGTEKGEDEEEKEK</sequence>
<name>A0A0R3WSR3_HYDTA</name>
<reference evidence="4" key="1">
    <citation type="submission" date="2017-02" db="UniProtKB">
        <authorList>
            <consortium name="WormBaseParasite"/>
        </authorList>
    </citation>
    <scope>IDENTIFICATION</scope>
</reference>
<evidence type="ECO:0000313" key="4">
    <source>
        <dbReference type="WBParaSite" id="TTAC_0000380301-mRNA-1"/>
    </source>
</evidence>
<feature type="region of interest" description="Disordered" evidence="1">
    <location>
        <begin position="44"/>
        <end position="85"/>
    </location>
</feature>
<accession>A0A0R3WSR3</accession>
<protein>
    <submittedName>
        <fullName evidence="2 4">Uncharacterized protein</fullName>
    </submittedName>
</protein>
<dbReference type="WBParaSite" id="TTAC_0000380301-mRNA-1">
    <property type="protein sequence ID" value="TTAC_0000380301-mRNA-1"/>
    <property type="gene ID" value="TTAC_0000380301"/>
</dbReference>
<evidence type="ECO:0000313" key="2">
    <source>
        <dbReference type="EMBL" id="VDM23380.1"/>
    </source>
</evidence>
<proteinExistence type="predicted"/>
<reference evidence="2 3" key="2">
    <citation type="submission" date="2018-11" db="EMBL/GenBank/DDBJ databases">
        <authorList>
            <consortium name="Pathogen Informatics"/>
        </authorList>
    </citation>
    <scope>NUCLEOTIDE SEQUENCE [LARGE SCALE GENOMIC DNA]</scope>
</reference>
<evidence type="ECO:0000256" key="1">
    <source>
        <dbReference type="SAM" id="MobiDB-lite"/>
    </source>
</evidence>
<dbReference type="AlphaFoldDB" id="A0A0R3WSR3"/>
<feature type="compositionally biased region" description="Acidic residues" evidence="1">
    <location>
        <begin position="69"/>
        <end position="85"/>
    </location>
</feature>
<organism evidence="4">
    <name type="scientific">Hydatigena taeniaeformis</name>
    <name type="common">Feline tapeworm</name>
    <name type="synonym">Taenia taeniaeformis</name>
    <dbReference type="NCBI Taxonomy" id="6205"/>
    <lineage>
        <taxon>Eukaryota</taxon>
        <taxon>Metazoa</taxon>
        <taxon>Spiralia</taxon>
        <taxon>Lophotrochozoa</taxon>
        <taxon>Platyhelminthes</taxon>
        <taxon>Cestoda</taxon>
        <taxon>Eucestoda</taxon>
        <taxon>Cyclophyllidea</taxon>
        <taxon>Taeniidae</taxon>
        <taxon>Hydatigera</taxon>
    </lineage>
</organism>
<keyword evidence="3" id="KW-1185">Reference proteome</keyword>
<dbReference type="EMBL" id="UYWX01003061">
    <property type="protein sequence ID" value="VDM23380.1"/>
    <property type="molecule type" value="Genomic_DNA"/>
</dbReference>
<evidence type="ECO:0000313" key="3">
    <source>
        <dbReference type="Proteomes" id="UP000274429"/>
    </source>
</evidence>